<keyword evidence="2" id="KW-1185">Reference proteome</keyword>
<reference evidence="2" key="1">
    <citation type="submission" date="2016-06" db="EMBL/GenBank/DDBJ databases">
        <title>Parallel loss of symbiosis genes in relatives of nitrogen-fixing non-legume Parasponia.</title>
        <authorList>
            <person name="Van Velzen R."/>
            <person name="Holmer R."/>
            <person name="Bu F."/>
            <person name="Rutten L."/>
            <person name="Van Zeijl A."/>
            <person name="Liu W."/>
            <person name="Santuari L."/>
            <person name="Cao Q."/>
            <person name="Sharma T."/>
            <person name="Shen D."/>
            <person name="Roswanjaya Y."/>
            <person name="Wardhani T."/>
            <person name="Kalhor M.S."/>
            <person name="Jansen J."/>
            <person name="Van den Hoogen J."/>
            <person name="Gungor B."/>
            <person name="Hartog M."/>
            <person name="Hontelez J."/>
            <person name="Verver J."/>
            <person name="Yang W.-C."/>
            <person name="Schijlen E."/>
            <person name="Repin R."/>
            <person name="Schilthuizen M."/>
            <person name="Schranz E."/>
            <person name="Heidstra R."/>
            <person name="Miyata K."/>
            <person name="Fedorova E."/>
            <person name="Kohlen W."/>
            <person name="Bisseling T."/>
            <person name="Smit S."/>
            <person name="Geurts R."/>
        </authorList>
    </citation>
    <scope>NUCLEOTIDE SEQUENCE [LARGE SCALE GENOMIC DNA]</scope>
    <source>
        <strain evidence="2">cv. WU1-14</strain>
    </source>
</reference>
<organism evidence="1 2">
    <name type="scientific">Parasponia andersonii</name>
    <name type="common">Sponia andersonii</name>
    <dbReference type="NCBI Taxonomy" id="3476"/>
    <lineage>
        <taxon>Eukaryota</taxon>
        <taxon>Viridiplantae</taxon>
        <taxon>Streptophyta</taxon>
        <taxon>Embryophyta</taxon>
        <taxon>Tracheophyta</taxon>
        <taxon>Spermatophyta</taxon>
        <taxon>Magnoliopsida</taxon>
        <taxon>eudicotyledons</taxon>
        <taxon>Gunneridae</taxon>
        <taxon>Pentapetalae</taxon>
        <taxon>rosids</taxon>
        <taxon>fabids</taxon>
        <taxon>Rosales</taxon>
        <taxon>Cannabaceae</taxon>
        <taxon>Parasponia</taxon>
    </lineage>
</organism>
<dbReference type="Proteomes" id="UP000237105">
    <property type="component" value="Unassembled WGS sequence"/>
</dbReference>
<protein>
    <submittedName>
        <fullName evidence="1">Uncharacterized protein</fullName>
    </submittedName>
</protein>
<dbReference type="EMBL" id="JXTB01000538">
    <property type="protein sequence ID" value="PON37227.1"/>
    <property type="molecule type" value="Genomic_DNA"/>
</dbReference>
<sequence length="98" mass="11347">MGSFSRRVRKMRSCPINHLRHLDHDCPKLLLELEQHLGFLHWLVEQPGFEHHLGYLIEQQHHLGYAVDAVEQPGFLHRLEEHTGCLHQLLVNSGSSGK</sequence>
<accession>A0A2P5AL04</accession>
<evidence type="ECO:0000313" key="2">
    <source>
        <dbReference type="Proteomes" id="UP000237105"/>
    </source>
</evidence>
<comment type="caution">
    <text evidence="1">The sequence shown here is derived from an EMBL/GenBank/DDBJ whole genome shotgun (WGS) entry which is preliminary data.</text>
</comment>
<evidence type="ECO:0000313" key="1">
    <source>
        <dbReference type="EMBL" id="PON37227.1"/>
    </source>
</evidence>
<name>A0A2P5AL04_PARAD</name>
<dbReference type="AlphaFoldDB" id="A0A2P5AL04"/>
<gene>
    <name evidence="1" type="ORF">PanWU01x14_322050</name>
</gene>
<proteinExistence type="predicted"/>